<dbReference type="SUPFAM" id="SSF51735">
    <property type="entry name" value="NAD(P)-binding Rossmann-fold domains"/>
    <property type="match status" value="1"/>
</dbReference>
<dbReference type="PANTHER" id="PTHR42760">
    <property type="entry name" value="SHORT-CHAIN DEHYDROGENASES/REDUCTASES FAMILY MEMBER"/>
    <property type="match status" value="1"/>
</dbReference>
<dbReference type="Proteomes" id="UP000199163">
    <property type="component" value="Unassembled WGS sequence"/>
</dbReference>
<dbReference type="InterPro" id="IPR002347">
    <property type="entry name" value="SDR_fam"/>
</dbReference>
<evidence type="ECO:0000259" key="3">
    <source>
        <dbReference type="SMART" id="SM00822"/>
    </source>
</evidence>
<gene>
    <name evidence="4" type="ORF">SAMN05192534_12128</name>
</gene>
<dbReference type="GO" id="GO:0016616">
    <property type="term" value="F:oxidoreductase activity, acting on the CH-OH group of donors, NAD or NADP as acceptor"/>
    <property type="evidence" value="ECO:0007669"/>
    <property type="project" value="TreeGrafter"/>
</dbReference>
<dbReference type="PRINTS" id="PR00081">
    <property type="entry name" value="GDHRDH"/>
</dbReference>
<dbReference type="NCBIfam" id="NF009466">
    <property type="entry name" value="PRK12826.1-2"/>
    <property type="match status" value="1"/>
</dbReference>
<dbReference type="PROSITE" id="PS00061">
    <property type="entry name" value="ADH_SHORT"/>
    <property type="match status" value="1"/>
</dbReference>
<dbReference type="AlphaFoldDB" id="A0A1G8HSW7"/>
<dbReference type="SMART" id="SM00822">
    <property type="entry name" value="PKS_KR"/>
    <property type="match status" value="1"/>
</dbReference>
<name>A0A1G8HSW7_9BACI</name>
<protein>
    <submittedName>
        <fullName evidence="4">Gluconate 5-dehydrogenase/2-deoxy-D-gluconate 3-dehydrogenase</fullName>
    </submittedName>
</protein>
<evidence type="ECO:0000256" key="2">
    <source>
        <dbReference type="ARBA" id="ARBA00023002"/>
    </source>
</evidence>
<proteinExistence type="inferred from homology"/>
<dbReference type="RefSeq" id="WP_091275322.1">
    <property type="nucleotide sequence ID" value="NZ_FNDK01000021.1"/>
</dbReference>
<dbReference type="PRINTS" id="PR00080">
    <property type="entry name" value="SDRFAMILY"/>
</dbReference>
<dbReference type="InterPro" id="IPR057326">
    <property type="entry name" value="KR_dom"/>
</dbReference>
<dbReference type="Gene3D" id="3.40.50.720">
    <property type="entry name" value="NAD(P)-binding Rossmann-like Domain"/>
    <property type="match status" value="1"/>
</dbReference>
<dbReference type="OrthoDB" id="9803333at2"/>
<evidence type="ECO:0000256" key="1">
    <source>
        <dbReference type="ARBA" id="ARBA00006484"/>
    </source>
</evidence>
<keyword evidence="5" id="KW-1185">Reference proteome</keyword>
<evidence type="ECO:0000313" key="4">
    <source>
        <dbReference type="EMBL" id="SDI09611.1"/>
    </source>
</evidence>
<dbReference type="InterPro" id="IPR036291">
    <property type="entry name" value="NAD(P)-bd_dom_sf"/>
</dbReference>
<dbReference type="EMBL" id="FNDK01000021">
    <property type="protein sequence ID" value="SDI09611.1"/>
    <property type="molecule type" value="Genomic_DNA"/>
</dbReference>
<dbReference type="GO" id="GO:0008206">
    <property type="term" value="P:bile acid metabolic process"/>
    <property type="evidence" value="ECO:0007669"/>
    <property type="project" value="UniProtKB-ARBA"/>
</dbReference>
<comment type="similarity">
    <text evidence="1">Belongs to the short-chain dehydrogenases/reductases (SDR) family.</text>
</comment>
<sequence>MDKVFDLAGKVILVTGGSRGIGAQMVRDFSEHGAAVAIASRNIEKCMELSEELQGKGRKAIAIQCDVSNMDEISAMFEKTMEEFGKIDILVNNAGVNTTKPATKVTEEDYDYIFDVNTKGLFFCCQQAAKIMIEQNGGKIINISSVGGIKPYKRIAPYTASKAAVIHLTKSLASEWARYGIFVNSIAPGLISTEINEKEMENEEWLEKILKTIPLRKLGAPEDISSIALYLASDMAKYVTGQTFSIDGGTLSE</sequence>
<organism evidence="4 5">
    <name type="scientific">Alteribacillus persepolensis</name>
    <dbReference type="NCBI Taxonomy" id="568899"/>
    <lineage>
        <taxon>Bacteria</taxon>
        <taxon>Bacillati</taxon>
        <taxon>Bacillota</taxon>
        <taxon>Bacilli</taxon>
        <taxon>Bacillales</taxon>
        <taxon>Bacillaceae</taxon>
        <taxon>Alteribacillus</taxon>
    </lineage>
</organism>
<reference evidence="4 5" key="1">
    <citation type="submission" date="2016-10" db="EMBL/GenBank/DDBJ databases">
        <authorList>
            <person name="de Groot N.N."/>
        </authorList>
    </citation>
    <scope>NUCLEOTIDE SEQUENCE [LARGE SCALE GENOMIC DNA]</scope>
    <source>
        <strain evidence="4 5">DSM 21632</strain>
    </source>
</reference>
<dbReference type="InterPro" id="IPR020904">
    <property type="entry name" value="Sc_DH/Rdtase_CS"/>
</dbReference>
<dbReference type="NCBIfam" id="NF005559">
    <property type="entry name" value="PRK07231.1"/>
    <property type="match status" value="1"/>
</dbReference>
<evidence type="ECO:0000313" key="5">
    <source>
        <dbReference type="Proteomes" id="UP000199163"/>
    </source>
</evidence>
<dbReference type="STRING" id="568899.SAMN05192534_12128"/>
<dbReference type="CDD" id="cd05233">
    <property type="entry name" value="SDR_c"/>
    <property type="match status" value="1"/>
</dbReference>
<feature type="domain" description="Ketoreductase" evidence="3">
    <location>
        <begin position="10"/>
        <end position="189"/>
    </location>
</feature>
<dbReference type="FunFam" id="3.40.50.720:FF:000084">
    <property type="entry name" value="Short-chain dehydrogenase reductase"/>
    <property type="match status" value="1"/>
</dbReference>
<keyword evidence="2" id="KW-0560">Oxidoreductase</keyword>
<accession>A0A1G8HSW7</accession>
<dbReference type="Pfam" id="PF13561">
    <property type="entry name" value="adh_short_C2"/>
    <property type="match status" value="1"/>
</dbReference>